<protein>
    <submittedName>
        <fullName evidence="2">Uncharacterized protein</fullName>
    </submittedName>
</protein>
<gene>
    <name evidence="2" type="ORF">TH25_18155</name>
</gene>
<evidence type="ECO:0000313" key="2">
    <source>
        <dbReference type="EMBL" id="RCK45261.1"/>
    </source>
</evidence>
<comment type="caution">
    <text evidence="2">The sequence shown here is derived from an EMBL/GenBank/DDBJ whole genome shotgun (WGS) entry which is preliminary data.</text>
</comment>
<evidence type="ECO:0000256" key="1">
    <source>
        <dbReference type="SAM" id="MobiDB-lite"/>
    </source>
</evidence>
<sequence length="73" mass="8348">MDAEDGGFAVIFRHFSKFCFFTVFIVCKDDFDVFDRFIKYLKSGKPDSSMPLKYQGLPTKPPFTKGPRQGGNQ</sequence>
<dbReference type="AlphaFoldDB" id="A0A367WXM9"/>
<accession>A0A367WXM9</accession>
<dbReference type="EMBL" id="JPWH01000017">
    <property type="protein sequence ID" value="RCK45261.1"/>
    <property type="molecule type" value="Genomic_DNA"/>
</dbReference>
<feature type="region of interest" description="Disordered" evidence="1">
    <location>
        <begin position="44"/>
        <end position="73"/>
    </location>
</feature>
<evidence type="ECO:0000313" key="3">
    <source>
        <dbReference type="Proteomes" id="UP000252517"/>
    </source>
</evidence>
<organism evidence="2 3">
    <name type="scientific">Thalassospira profundimaris</name>
    <dbReference type="NCBI Taxonomy" id="502049"/>
    <lineage>
        <taxon>Bacteria</taxon>
        <taxon>Pseudomonadati</taxon>
        <taxon>Pseudomonadota</taxon>
        <taxon>Alphaproteobacteria</taxon>
        <taxon>Rhodospirillales</taxon>
        <taxon>Thalassospiraceae</taxon>
        <taxon>Thalassospira</taxon>
    </lineage>
</organism>
<name>A0A367WXM9_9PROT</name>
<reference evidence="2 3" key="1">
    <citation type="submission" date="2014-07" db="EMBL/GenBank/DDBJ databases">
        <title>Draft genome sequence of Thalassospira profundimaris S25-3-2.</title>
        <authorList>
            <person name="Lai Q."/>
            <person name="Shao Z."/>
        </authorList>
    </citation>
    <scope>NUCLEOTIDE SEQUENCE [LARGE SCALE GENOMIC DNA]</scope>
    <source>
        <strain evidence="2 3">S25-3-2</strain>
    </source>
</reference>
<proteinExistence type="predicted"/>
<dbReference type="Proteomes" id="UP000252517">
    <property type="component" value="Unassembled WGS sequence"/>
</dbReference>